<dbReference type="Pfam" id="PF04247">
    <property type="entry name" value="SirB"/>
    <property type="match status" value="1"/>
</dbReference>
<feature type="transmembrane region" description="Helical" evidence="1">
    <location>
        <begin position="42"/>
        <end position="64"/>
    </location>
</feature>
<name>A0A7D7RLW0_9NEIS</name>
<accession>A0A7D7RLW0</accession>
<keyword evidence="1" id="KW-1133">Transmembrane helix</keyword>
<sequence length="125" mass="14290">MMYVAAKHSHLLFVVITALLFNLRFWLRFFRPQRPLPKALRILPHVNDTLLLLTGLLLMLAAGWVPFGNAVWLGVKLVLVLVYIGFGFLCIKNPPRSAKSNAGYVLAMLCLAVIYYLARYKPLWF</sequence>
<dbReference type="PANTHER" id="PTHR39594:SF1">
    <property type="entry name" value="PROTEIN YCHQ"/>
    <property type="match status" value="1"/>
</dbReference>
<dbReference type="AlphaFoldDB" id="A0A7D7RLW0"/>
<dbReference type="PANTHER" id="PTHR39594">
    <property type="entry name" value="PROTEIN YCHQ"/>
    <property type="match status" value="1"/>
</dbReference>
<protein>
    <submittedName>
        <fullName evidence="2">SirB2 family protein</fullName>
    </submittedName>
</protein>
<dbReference type="KEGG" id="nsg:H3L94_07525"/>
<dbReference type="Proteomes" id="UP000514752">
    <property type="component" value="Chromosome"/>
</dbReference>
<organism evidence="2 3">
    <name type="scientific">Neisseria shayeganii</name>
    <dbReference type="NCBI Taxonomy" id="607712"/>
    <lineage>
        <taxon>Bacteria</taxon>
        <taxon>Pseudomonadati</taxon>
        <taxon>Pseudomonadota</taxon>
        <taxon>Betaproteobacteria</taxon>
        <taxon>Neisseriales</taxon>
        <taxon>Neisseriaceae</taxon>
        <taxon>Neisseria</taxon>
    </lineage>
</organism>
<gene>
    <name evidence="2" type="ORF">H3L94_07525</name>
</gene>
<dbReference type="PIRSF" id="PIRSF005610">
    <property type="entry name" value="SirB"/>
    <property type="match status" value="1"/>
</dbReference>
<feature type="transmembrane region" description="Helical" evidence="1">
    <location>
        <begin position="70"/>
        <end position="90"/>
    </location>
</feature>
<dbReference type="GO" id="GO:0005886">
    <property type="term" value="C:plasma membrane"/>
    <property type="evidence" value="ECO:0007669"/>
    <property type="project" value="TreeGrafter"/>
</dbReference>
<reference evidence="2 3" key="1">
    <citation type="submission" date="2020-07" db="EMBL/GenBank/DDBJ databases">
        <title>Genomic diversity of species in the Neisseriaceae family.</title>
        <authorList>
            <person name="Vincent A.T."/>
            <person name="Bernet E."/>
            <person name="Veyrier F.J."/>
        </authorList>
    </citation>
    <scope>NUCLEOTIDE SEQUENCE [LARGE SCALE GENOMIC DNA]</scope>
    <source>
        <strain evidence="2 3">DSM 22244</strain>
    </source>
</reference>
<evidence type="ECO:0000313" key="2">
    <source>
        <dbReference type="EMBL" id="QMT39722.1"/>
    </source>
</evidence>
<dbReference type="InterPro" id="IPR007360">
    <property type="entry name" value="SirB"/>
</dbReference>
<keyword evidence="1" id="KW-0812">Transmembrane</keyword>
<feature type="transmembrane region" description="Helical" evidence="1">
    <location>
        <begin position="12"/>
        <end position="30"/>
    </location>
</feature>
<keyword evidence="1" id="KW-0472">Membrane</keyword>
<dbReference type="RefSeq" id="WP_182121513.1">
    <property type="nucleotide sequence ID" value="NZ_CP059567.1"/>
</dbReference>
<evidence type="ECO:0000313" key="3">
    <source>
        <dbReference type="Proteomes" id="UP000514752"/>
    </source>
</evidence>
<feature type="transmembrane region" description="Helical" evidence="1">
    <location>
        <begin position="102"/>
        <end position="118"/>
    </location>
</feature>
<evidence type="ECO:0000256" key="1">
    <source>
        <dbReference type="SAM" id="Phobius"/>
    </source>
</evidence>
<proteinExistence type="predicted"/>
<dbReference type="EMBL" id="CP059567">
    <property type="protein sequence ID" value="QMT39722.1"/>
    <property type="molecule type" value="Genomic_DNA"/>
</dbReference>